<dbReference type="OrthoDB" id="8962929at2759"/>
<reference evidence="4" key="1">
    <citation type="journal article" date="2023" name="Science">
        <title>Genome structures resolve the early diversification of teleost fishes.</title>
        <authorList>
            <person name="Parey E."/>
            <person name="Louis A."/>
            <person name="Montfort J."/>
            <person name="Bouchez O."/>
            <person name="Roques C."/>
            <person name="Iampietro C."/>
            <person name="Lluch J."/>
            <person name="Castinel A."/>
            <person name="Donnadieu C."/>
            <person name="Desvignes T."/>
            <person name="Floi Bucao C."/>
            <person name="Jouanno E."/>
            <person name="Wen M."/>
            <person name="Mejri S."/>
            <person name="Dirks R."/>
            <person name="Jansen H."/>
            <person name="Henkel C."/>
            <person name="Chen W.J."/>
            <person name="Zahm M."/>
            <person name="Cabau C."/>
            <person name="Klopp C."/>
            <person name="Thompson A.W."/>
            <person name="Robinson-Rechavi M."/>
            <person name="Braasch I."/>
            <person name="Lecointre G."/>
            <person name="Bobe J."/>
            <person name="Postlethwait J.H."/>
            <person name="Berthelot C."/>
            <person name="Roest Crollius H."/>
            <person name="Guiguen Y."/>
        </authorList>
    </citation>
    <scope>NUCLEOTIDE SEQUENCE</scope>
    <source>
        <strain evidence="4">Concon-B</strain>
    </source>
</reference>
<comment type="caution">
    <text evidence="4">The sequence shown here is derived from an EMBL/GenBank/DDBJ whole genome shotgun (WGS) entry which is preliminary data.</text>
</comment>
<keyword evidence="2" id="KW-0732">Signal</keyword>
<dbReference type="SUPFAM" id="SSF48726">
    <property type="entry name" value="Immunoglobulin"/>
    <property type="match status" value="2"/>
</dbReference>
<keyword evidence="1" id="KW-1133">Transmembrane helix</keyword>
<feature type="signal peptide" evidence="2">
    <location>
        <begin position="1"/>
        <end position="24"/>
    </location>
</feature>
<accession>A0A9Q1CUQ4</accession>
<dbReference type="InterPro" id="IPR036179">
    <property type="entry name" value="Ig-like_dom_sf"/>
</dbReference>
<evidence type="ECO:0000259" key="3">
    <source>
        <dbReference type="PROSITE" id="PS50835"/>
    </source>
</evidence>
<dbReference type="Proteomes" id="UP001152803">
    <property type="component" value="Unassembled WGS sequence"/>
</dbReference>
<evidence type="ECO:0000256" key="2">
    <source>
        <dbReference type="SAM" id="SignalP"/>
    </source>
</evidence>
<protein>
    <recommendedName>
        <fullName evidence="3">Ig-like domain-containing protein</fullName>
    </recommendedName>
</protein>
<dbReference type="InterPro" id="IPR007110">
    <property type="entry name" value="Ig-like_dom"/>
</dbReference>
<dbReference type="InterPro" id="IPR013783">
    <property type="entry name" value="Ig-like_fold"/>
</dbReference>
<sequence length="370" mass="42054">MIPRYTIGCWILLFFSPGYYHVLAKVEVVQVARGLDATLRCTSKTSFKPTWEWDDKPGSNIQTLVLESTAYLLVENFQKMNEGLYYCVNETDKKFGVKLEIQKGVKNLTPELFRRPKTGPLQLFCEALSSAKLEGIWRREQTASEGDSCKRHGTDLALFENRSEVKNWTDNRFELRISPLLWEDHGHYRCVLCKDRGIDKTCNYEIITVDVYQEPAELMEGENGSVVCNVSQAKEGTRLLWIEVESQQKFASADGFGIEFELSVINVTLKRSAWVCAVFLKDYLRALLPLNLTIKRQATQTTQPTQPYQPTGLSAGGMGRTVTYQPETTGIIPCYLFPACFTGLLLCLATVLIIYTKVKHRRHQVSGHIQ</sequence>
<dbReference type="SMART" id="SM00409">
    <property type="entry name" value="IG"/>
    <property type="match status" value="3"/>
</dbReference>
<evidence type="ECO:0000313" key="4">
    <source>
        <dbReference type="EMBL" id="KAJ8247215.1"/>
    </source>
</evidence>
<dbReference type="InterPro" id="IPR003599">
    <property type="entry name" value="Ig_sub"/>
</dbReference>
<keyword evidence="1" id="KW-0472">Membrane</keyword>
<keyword evidence="5" id="KW-1185">Reference proteome</keyword>
<organism evidence="4 5">
    <name type="scientific">Conger conger</name>
    <name type="common">Conger eel</name>
    <name type="synonym">Muraena conger</name>
    <dbReference type="NCBI Taxonomy" id="82655"/>
    <lineage>
        <taxon>Eukaryota</taxon>
        <taxon>Metazoa</taxon>
        <taxon>Chordata</taxon>
        <taxon>Craniata</taxon>
        <taxon>Vertebrata</taxon>
        <taxon>Euteleostomi</taxon>
        <taxon>Actinopterygii</taxon>
        <taxon>Neopterygii</taxon>
        <taxon>Teleostei</taxon>
        <taxon>Anguilliformes</taxon>
        <taxon>Congridae</taxon>
        <taxon>Conger</taxon>
    </lineage>
</organism>
<proteinExistence type="predicted"/>
<dbReference type="PROSITE" id="PS50835">
    <property type="entry name" value="IG_LIKE"/>
    <property type="match status" value="1"/>
</dbReference>
<feature type="domain" description="Ig-like" evidence="3">
    <location>
        <begin position="17"/>
        <end position="87"/>
    </location>
</feature>
<feature type="chain" id="PRO_5040321756" description="Ig-like domain-containing protein" evidence="2">
    <location>
        <begin position="25"/>
        <end position="370"/>
    </location>
</feature>
<evidence type="ECO:0000313" key="5">
    <source>
        <dbReference type="Proteomes" id="UP001152803"/>
    </source>
</evidence>
<dbReference type="EMBL" id="JAFJMO010000575">
    <property type="protein sequence ID" value="KAJ8247215.1"/>
    <property type="molecule type" value="Genomic_DNA"/>
</dbReference>
<gene>
    <name evidence="4" type="ORF">COCON_G00234600</name>
</gene>
<dbReference type="AlphaFoldDB" id="A0A9Q1CUQ4"/>
<dbReference type="Gene3D" id="2.60.40.10">
    <property type="entry name" value="Immunoglobulins"/>
    <property type="match status" value="1"/>
</dbReference>
<feature type="transmembrane region" description="Helical" evidence="1">
    <location>
        <begin position="335"/>
        <end position="355"/>
    </location>
</feature>
<keyword evidence="1" id="KW-0812">Transmembrane</keyword>
<evidence type="ECO:0000256" key="1">
    <source>
        <dbReference type="SAM" id="Phobius"/>
    </source>
</evidence>
<name>A0A9Q1CUQ4_CONCO</name>